<evidence type="ECO:0000256" key="1">
    <source>
        <dbReference type="ARBA" id="ARBA00022801"/>
    </source>
</evidence>
<name>A0ABU4C685_RHOGO</name>
<keyword evidence="4" id="KW-1185">Reference proteome</keyword>
<dbReference type="InterPro" id="IPR000868">
    <property type="entry name" value="Isochorismatase-like_dom"/>
</dbReference>
<dbReference type="Gene3D" id="3.40.50.850">
    <property type="entry name" value="Isochorismatase-like"/>
    <property type="match status" value="1"/>
</dbReference>
<proteinExistence type="predicted"/>
<evidence type="ECO:0000259" key="2">
    <source>
        <dbReference type="Pfam" id="PF00857"/>
    </source>
</evidence>
<feature type="domain" description="Isochorismatase-like" evidence="2">
    <location>
        <begin position="14"/>
        <end position="188"/>
    </location>
</feature>
<dbReference type="EC" id="3.-.-.-" evidence="3"/>
<protein>
    <submittedName>
        <fullName evidence="3">Isochorismatase family cysteine hydrolase</fullName>
        <ecNumber evidence="3">3.-.-.-</ecNumber>
    </submittedName>
</protein>
<dbReference type="Proteomes" id="UP001185927">
    <property type="component" value="Unassembled WGS sequence"/>
</dbReference>
<evidence type="ECO:0000313" key="3">
    <source>
        <dbReference type="EMBL" id="MDV6271766.1"/>
    </source>
</evidence>
<dbReference type="GO" id="GO:0016787">
    <property type="term" value="F:hydrolase activity"/>
    <property type="evidence" value="ECO:0007669"/>
    <property type="project" value="UniProtKB-KW"/>
</dbReference>
<evidence type="ECO:0000313" key="4">
    <source>
        <dbReference type="Proteomes" id="UP001185927"/>
    </source>
</evidence>
<gene>
    <name evidence="3" type="ORF">R3Q16_34845</name>
</gene>
<dbReference type="CDD" id="cd00431">
    <property type="entry name" value="cysteine_hydrolases"/>
    <property type="match status" value="1"/>
</dbReference>
<dbReference type="Pfam" id="PF00857">
    <property type="entry name" value="Isochorismatase"/>
    <property type="match status" value="1"/>
</dbReference>
<dbReference type="SUPFAM" id="SSF52499">
    <property type="entry name" value="Isochorismatase-like hydrolases"/>
    <property type="match status" value="1"/>
</dbReference>
<comment type="caution">
    <text evidence="3">The sequence shown here is derived from an EMBL/GenBank/DDBJ whole genome shotgun (WGS) entry which is preliminary data.</text>
</comment>
<dbReference type="InterPro" id="IPR050272">
    <property type="entry name" value="Isochorismatase-like_hydrls"/>
</dbReference>
<dbReference type="PANTHER" id="PTHR43540">
    <property type="entry name" value="PEROXYUREIDOACRYLATE/UREIDOACRYLATE AMIDOHYDROLASE-RELATED"/>
    <property type="match status" value="1"/>
</dbReference>
<reference evidence="3 4" key="1">
    <citation type="submission" date="2023-10" db="EMBL/GenBank/DDBJ databases">
        <title>Development of a sustainable strategy for remediation of hydrocarbon-contaminated territories based on the waste exchange concept.</title>
        <authorList>
            <person name="Krivoruchko A."/>
        </authorList>
    </citation>
    <scope>NUCLEOTIDE SEQUENCE [LARGE SCALE GENOMIC DNA]</scope>
    <source>
        <strain evidence="3 4">IEGM 1203</strain>
    </source>
</reference>
<sequence>MTTSSISALDPDRTAILVMDLQNGILDSFPESATLLMSVGRAISDMRSIGATIVYVRVAFTPQDHLAIPAANKTFSAVAEAGVMLDGDPTTSIHSTLSPQEGDIIVRKRRFGAFSTTDLDEQLRVLGVDTLVITGISTGGVVLNTVLDAADRDYRVLILSDGVADPDPEVHKVLIEKVLPHRAHLIDSSELSALLSQPV</sequence>
<accession>A0ABU4C685</accession>
<keyword evidence="1 3" id="KW-0378">Hydrolase</keyword>
<dbReference type="EMBL" id="JAWLKB010000080">
    <property type="protein sequence ID" value="MDV6271766.1"/>
    <property type="molecule type" value="Genomic_DNA"/>
</dbReference>
<dbReference type="RefSeq" id="WP_317546442.1">
    <property type="nucleotide sequence ID" value="NZ_JAWLKB010000080.1"/>
</dbReference>
<dbReference type="PANTHER" id="PTHR43540:SF1">
    <property type="entry name" value="ISOCHORISMATASE HYDROLASE"/>
    <property type="match status" value="1"/>
</dbReference>
<organism evidence="3 4">
    <name type="scientific">Rhodococcus globerulus</name>
    <dbReference type="NCBI Taxonomy" id="33008"/>
    <lineage>
        <taxon>Bacteria</taxon>
        <taxon>Bacillati</taxon>
        <taxon>Actinomycetota</taxon>
        <taxon>Actinomycetes</taxon>
        <taxon>Mycobacteriales</taxon>
        <taxon>Nocardiaceae</taxon>
        <taxon>Rhodococcus</taxon>
    </lineage>
</organism>
<dbReference type="InterPro" id="IPR036380">
    <property type="entry name" value="Isochorismatase-like_sf"/>
</dbReference>